<dbReference type="PROSITE" id="PS00922">
    <property type="entry name" value="TRANSGLYCOSYLASE"/>
    <property type="match status" value="1"/>
</dbReference>
<dbReference type="Pfam" id="PF01464">
    <property type="entry name" value="SLT"/>
    <property type="match status" value="1"/>
</dbReference>
<keyword evidence="6" id="KW-1185">Reference proteome</keyword>
<sequence length="242" mass="25477">MCRCPRAVLLILLLHAPLSVAADETTRYAELAGRIADGIGLDRDLVQAVIAAESAYDPDAVSPVGAVGLMQVMPETARDYGVEGQTRLAEPATNLATGMRHLKRLLEKYDNIGQAVMAYNAGEGALARGGGRVGYPETQRYTHRVLTDYLGRKGVAPYSEAARALVGIALSPAMARAGGERSGAGGVLRPVLARSALRPEMAARQAAAGATLAARRDGAQRRSAPSLRRAPPGYLRAPPTVR</sequence>
<proteinExistence type="inferred from homology"/>
<evidence type="ECO:0000256" key="1">
    <source>
        <dbReference type="ARBA" id="ARBA00007734"/>
    </source>
</evidence>
<evidence type="ECO:0000313" key="6">
    <source>
        <dbReference type="Proteomes" id="UP000075766"/>
    </source>
</evidence>
<dbReference type="SUPFAM" id="SSF53955">
    <property type="entry name" value="Lysozyme-like"/>
    <property type="match status" value="1"/>
</dbReference>
<feature type="compositionally biased region" description="Low complexity" evidence="2">
    <location>
        <begin position="221"/>
        <end position="232"/>
    </location>
</feature>
<feature type="signal peptide" evidence="3">
    <location>
        <begin position="1"/>
        <end position="21"/>
    </location>
</feature>
<dbReference type="Proteomes" id="UP000075766">
    <property type="component" value="Unassembled WGS sequence"/>
</dbReference>
<evidence type="ECO:0000256" key="2">
    <source>
        <dbReference type="SAM" id="MobiDB-lite"/>
    </source>
</evidence>
<gene>
    <name evidence="5" type="ORF">AY586_04990</name>
</gene>
<evidence type="ECO:0000313" key="5">
    <source>
        <dbReference type="EMBL" id="KXX63462.1"/>
    </source>
</evidence>
<keyword evidence="3" id="KW-0732">Signal</keyword>
<dbReference type="RefSeq" id="WP_062277626.1">
    <property type="nucleotide sequence ID" value="NZ_LSYU01000099.1"/>
</dbReference>
<dbReference type="CDD" id="cd00254">
    <property type="entry name" value="LT-like"/>
    <property type="match status" value="1"/>
</dbReference>
<feature type="region of interest" description="Disordered" evidence="2">
    <location>
        <begin position="207"/>
        <end position="242"/>
    </location>
</feature>
<reference evidence="5 6" key="1">
    <citation type="submission" date="2016-02" db="EMBL/GenBank/DDBJ databases">
        <title>Genome sequence of Marichromatium gracile YL-28, a purple sulfur bacterium.</title>
        <authorList>
            <person name="Zhao C."/>
            <person name="Hong X."/>
            <person name="Chen S."/>
            <person name="Yang S."/>
        </authorList>
    </citation>
    <scope>NUCLEOTIDE SEQUENCE [LARGE SCALE GENOMIC DNA]</scope>
    <source>
        <strain evidence="5 6">YL28</strain>
    </source>
</reference>
<evidence type="ECO:0000259" key="4">
    <source>
        <dbReference type="Pfam" id="PF01464"/>
    </source>
</evidence>
<dbReference type="InterPro" id="IPR008258">
    <property type="entry name" value="Transglycosylase_SLT_dom_1"/>
</dbReference>
<comment type="caution">
    <text evidence="5">The sequence shown here is derived from an EMBL/GenBank/DDBJ whole genome shotgun (WGS) entry which is preliminary data.</text>
</comment>
<dbReference type="PANTHER" id="PTHR37423:SF2">
    <property type="entry name" value="MEMBRANE-BOUND LYTIC MUREIN TRANSGLYCOSYLASE C"/>
    <property type="match status" value="1"/>
</dbReference>
<comment type="similarity">
    <text evidence="1">Belongs to the transglycosylase Slt family.</text>
</comment>
<dbReference type="EMBL" id="LSYU01000099">
    <property type="protein sequence ID" value="KXX63462.1"/>
    <property type="molecule type" value="Genomic_DNA"/>
</dbReference>
<feature type="domain" description="Transglycosylase SLT" evidence="4">
    <location>
        <begin position="39"/>
        <end position="136"/>
    </location>
</feature>
<dbReference type="Gene3D" id="1.10.530.10">
    <property type="match status" value="1"/>
</dbReference>
<protein>
    <recommendedName>
        <fullName evidence="4">Transglycosylase SLT domain-containing protein</fullName>
    </recommendedName>
</protein>
<dbReference type="PANTHER" id="PTHR37423">
    <property type="entry name" value="SOLUBLE LYTIC MUREIN TRANSGLYCOSYLASE-RELATED"/>
    <property type="match status" value="1"/>
</dbReference>
<evidence type="ECO:0000256" key="3">
    <source>
        <dbReference type="SAM" id="SignalP"/>
    </source>
</evidence>
<name>A0ABR5VEI3_MARGR</name>
<feature type="chain" id="PRO_5045517536" description="Transglycosylase SLT domain-containing protein" evidence="3">
    <location>
        <begin position="22"/>
        <end position="242"/>
    </location>
</feature>
<organism evidence="5 6">
    <name type="scientific">Marichromatium gracile</name>
    <name type="common">Chromatium gracile</name>
    <dbReference type="NCBI Taxonomy" id="1048"/>
    <lineage>
        <taxon>Bacteria</taxon>
        <taxon>Pseudomonadati</taxon>
        <taxon>Pseudomonadota</taxon>
        <taxon>Gammaproteobacteria</taxon>
        <taxon>Chromatiales</taxon>
        <taxon>Chromatiaceae</taxon>
        <taxon>Marichromatium</taxon>
    </lineage>
</organism>
<accession>A0ABR5VEI3</accession>
<dbReference type="InterPro" id="IPR000189">
    <property type="entry name" value="Transglyc_AS"/>
</dbReference>
<dbReference type="InterPro" id="IPR023346">
    <property type="entry name" value="Lysozyme-like_dom_sf"/>
</dbReference>